<dbReference type="PROSITE" id="PS50005">
    <property type="entry name" value="TPR"/>
    <property type="match status" value="2"/>
</dbReference>
<sequence>MKRNFLYIIMGVAMLLVSMQMEAQTDRSLIREGNRLFRTEKWAQAETLYRKALARNGQNPQAMYNLGCALMMQQKDSLAVNAYRMAGRLEPNKLRRTRSYHNIGCIFQNHRQYAEAVEAYKEALRCNPDDNETRYNLALCKRLLKNQPPQKQNKNKDDKKKNDKQNKKQDKKQDASKDKQKQNKDKDKQQPKFDDQQMSKDNIEQMLNAAIQQEKATKQKLEKNMRQPRRRSLDKNW</sequence>
<dbReference type="PROSITE" id="PS50293">
    <property type="entry name" value="TPR_REGION"/>
    <property type="match status" value="1"/>
</dbReference>
<dbReference type="SUPFAM" id="SSF48452">
    <property type="entry name" value="TPR-like"/>
    <property type="match status" value="1"/>
</dbReference>
<keyword evidence="7" id="KW-1185">Reference proteome</keyword>
<dbReference type="RefSeq" id="WP_004346143.1">
    <property type="nucleotide sequence ID" value="NZ_GL586311.1"/>
</dbReference>
<evidence type="ECO:0000313" key="7">
    <source>
        <dbReference type="Proteomes" id="UP000003112"/>
    </source>
</evidence>
<dbReference type="InterPro" id="IPR019734">
    <property type="entry name" value="TPR_rpt"/>
</dbReference>
<dbReference type="Pfam" id="PF00515">
    <property type="entry name" value="TPR_1"/>
    <property type="match status" value="1"/>
</dbReference>
<feature type="repeat" description="TPR" evidence="3">
    <location>
        <begin position="60"/>
        <end position="93"/>
    </location>
</feature>
<dbReference type="Pfam" id="PF13432">
    <property type="entry name" value="TPR_16"/>
    <property type="match status" value="1"/>
</dbReference>
<dbReference type="AlphaFoldDB" id="E6K8U7"/>
<feature type="compositionally biased region" description="Basic and acidic residues" evidence="4">
    <location>
        <begin position="215"/>
        <end position="237"/>
    </location>
</feature>
<dbReference type="InterPro" id="IPR011990">
    <property type="entry name" value="TPR-like_helical_dom_sf"/>
</dbReference>
<evidence type="ECO:0000256" key="4">
    <source>
        <dbReference type="SAM" id="MobiDB-lite"/>
    </source>
</evidence>
<accession>E6K8U7</accession>
<dbReference type="GeneID" id="93536756"/>
<dbReference type="Proteomes" id="UP000003112">
    <property type="component" value="Unassembled WGS sequence"/>
</dbReference>
<dbReference type="Gene3D" id="1.25.40.10">
    <property type="entry name" value="Tetratricopeptide repeat domain"/>
    <property type="match status" value="2"/>
</dbReference>
<keyword evidence="1" id="KW-0677">Repeat</keyword>
<evidence type="ECO:0000313" key="6">
    <source>
        <dbReference type="EMBL" id="EFU30072.1"/>
    </source>
</evidence>
<dbReference type="SMART" id="SM00028">
    <property type="entry name" value="TPR"/>
    <property type="match status" value="3"/>
</dbReference>
<dbReference type="InterPro" id="IPR044244">
    <property type="entry name" value="TTC27/Emw1"/>
</dbReference>
<comment type="caution">
    <text evidence="6">The sequence shown here is derived from an EMBL/GenBank/DDBJ whole genome shotgun (WGS) entry which is preliminary data.</text>
</comment>
<evidence type="ECO:0000256" key="2">
    <source>
        <dbReference type="ARBA" id="ARBA00022803"/>
    </source>
</evidence>
<feature type="compositionally biased region" description="Basic and acidic residues" evidence="4">
    <location>
        <begin position="154"/>
        <end position="203"/>
    </location>
</feature>
<keyword evidence="2 3" id="KW-0802">TPR repeat</keyword>
<feature type="signal peptide" evidence="5">
    <location>
        <begin position="1"/>
        <end position="23"/>
    </location>
</feature>
<keyword evidence="5" id="KW-0732">Signal</keyword>
<gene>
    <name evidence="6" type="primary">batC</name>
    <name evidence="6" type="ORF">HMPREF6485_2033</name>
</gene>
<reference evidence="6 7" key="1">
    <citation type="submission" date="2010-10" db="EMBL/GenBank/DDBJ databases">
        <authorList>
            <person name="Muzny D."/>
            <person name="Qin X."/>
            <person name="Deng J."/>
            <person name="Jiang H."/>
            <person name="Liu Y."/>
            <person name="Qu J."/>
            <person name="Song X.-Z."/>
            <person name="Zhang L."/>
            <person name="Thornton R."/>
            <person name="Coyle M."/>
            <person name="Francisco L."/>
            <person name="Jackson L."/>
            <person name="Javaid M."/>
            <person name="Korchina V."/>
            <person name="Kovar C."/>
            <person name="Mata R."/>
            <person name="Mathew T."/>
            <person name="Ngo R."/>
            <person name="Nguyen L."/>
            <person name="Nguyen N."/>
            <person name="Okwuonu G."/>
            <person name="Ongeri F."/>
            <person name="Pham C."/>
            <person name="Simmons D."/>
            <person name="Wilczek-Boney K."/>
            <person name="Hale W."/>
            <person name="Jakkamsetti A."/>
            <person name="Pham P."/>
            <person name="Ruth R."/>
            <person name="San Lucas F."/>
            <person name="Warren J."/>
            <person name="Zhang J."/>
            <person name="Zhao Z."/>
            <person name="Zhou C."/>
            <person name="Zhu D."/>
            <person name="Lee S."/>
            <person name="Bess C."/>
            <person name="Blankenburg K."/>
            <person name="Forbes L."/>
            <person name="Fu Q."/>
            <person name="Gubbala S."/>
            <person name="Hirani K."/>
            <person name="Jayaseelan J.C."/>
            <person name="Lara F."/>
            <person name="Munidasa M."/>
            <person name="Palculict T."/>
            <person name="Patil S."/>
            <person name="Pu L.-L."/>
            <person name="Saada N."/>
            <person name="Tang L."/>
            <person name="Weissenberger G."/>
            <person name="Zhu Y."/>
            <person name="Hemphill L."/>
            <person name="Shang Y."/>
            <person name="Youmans B."/>
            <person name="Ayvaz T."/>
            <person name="Ross M."/>
            <person name="Santibanez J."/>
            <person name="Aqrawi P."/>
            <person name="Gross S."/>
            <person name="Joshi V."/>
            <person name="Fowler G."/>
            <person name="Nazareth L."/>
            <person name="Reid J."/>
            <person name="Worley K."/>
            <person name="Petrosino J."/>
            <person name="Highlander S."/>
            <person name="Gibbs R."/>
        </authorList>
    </citation>
    <scope>NUCLEOTIDE SEQUENCE [LARGE SCALE GENOMIC DNA]</scope>
    <source>
        <strain evidence="6 7">ATCC 33574</strain>
    </source>
</reference>
<evidence type="ECO:0000256" key="3">
    <source>
        <dbReference type="PROSITE-ProRule" id="PRU00339"/>
    </source>
</evidence>
<proteinExistence type="predicted"/>
<dbReference type="eggNOG" id="COG0457">
    <property type="taxonomic scope" value="Bacteria"/>
</dbReference>
<evidence type="ECO:0000256" key="5">
    <source>
        <dbReference type="SAM" id="SignalP"/>
    </source>
</evidence>
<feature type="chain" id="PRO_5003205213" evidence="5">
    <location>
        <begin position="24"/>
        <end position="237"/>
    </location>
</feature>
<dbReference type="STRING" id="873513.HMPREF6485_2033"/>
<name>E6K8U7_9BACT</name>
<dbReference type="EMBL" id="AEPD01000031">
    <property type="protein sequence ID" value="EFU30072.1"/>
    <property type="molecule type" value="Genomic_DNA"/>
</dbReference>
<dbReference type="HOGENOM" id="CLU_072309_0_1_10"/>
<dbReference type="PANTHER" id="PTHR16193:SF0">
    <property type="entry name" value="TETRATRICOPEPTIDE REPEAT PROTEIN 27"/>
    <property type="match status" value="1"/>
</dbReference>
<protein>
    <submittedName>
        <fullName evidence="6">Tetratricopeptide repeat protein</fullName>
    </submittedName>
</protein>
<organism evidence="6 7">
    <name type="scientific">Segatella buccae ATCC 33574</name>
    <dbReference type="NCBI Taxonomy" id="873513"/>
    <lineage>
        <taxon>Bacteria</taxon>
        <taxon>Pseudomonadati</taxon>
        <taxon>Bacteroidota</taxon>
        <taxon>Bacteroidia</taxon>
        <taxon>Bacteroidales</taxon>
        <taxon>Prevotellaceae</taxon>
        <taxon>Segatella</taxon>
    </lineage>
</organism>
<evidence type="ECO:0000256" key="1">
    <source>
        <dbReference type="ARBA" id="ARBA00022737"/>
    </source>
</evidence>
<feature type="region of interest" description="Disordered" evidence="4">
    <location>
        <begin position="143"/>
        <end position="237"/>
    </location>
</feature>
<feature type="repeat" description="TPR" evidence="3">
    <location>
        <begin position="97"/>
        <end position="130"/>
    </location>
</feature>
<dbReference type="PANTHER" id="PTHR16193">
    <property type="entry name" value="TETRATRICOPEPTIDE REPEAT PROTEIN 27"/>
    <property type="match status" value="1"/>
</dbReference>